<reference evidence="18 19" key="1">
    <citation type="submission" date="2019-12" db="EMBL/GenBank/DDBJ databases">
        <title>Whole-genome sequencing of Allorhizobium vitis.</title>
        <authorList>
            <person name="Gan H.M."/>
            <person name="Szegedi E."/>
            <person name="Burr T."/>
            <person name="Savka M.A."/>
        </authorList>
    </citation>
    <scope>NUCLEOTIDE SEQUENCE [LARGE SCALE GENOMIC DNA]</scope>
    <source>
        <strain evidence="18 19">CG516</strain>
    </source>
</reference>
<evidence type="ECO:0000313" key="19">
    <source>
        <dbReference type="Proteomes" id="UP000477951"/>
    </source>
</evidence>
<dbReference type="InterPro" id="IPR014030">
    <property type="entry name" value="Ketoacyl_synth_N"/>
</dbReference>
<dbReference type="GO" id="GO:0046872">
    <property type="term" value="F:metal ion binding"/>
    <property type="evidence" value="ECO:0007669"/>
    <property type="project" value="UniProtKB-KW"/>
</dbReference>
<dbReference type="SUPFAM" id="SSF53901">
    <property type="entry name" value="Thiolase-like"/>
    <property type="match status" value="4"/>
</dbReference>
<dbReference type="InterPro" id="IPR025110">
    <property type="entry name" value="AMP-bd_C"/>
</dbReference>
<dbReference type="GO" id="GO:0004315">
    <property type="term" value="F:3-oxoacyl-[acyl-carrier-protein] synthase activity"/>
    <property type="evidence" value="ECO:0007669"/>
    <property type="project" value="InterPro"/>
</dbReference>
<dbReference type="SUPFAM" id="SSF51735">
    <property type="entry name" value="NAD(P)-binding Rossmann-fold domains"/>
    <property type="match status" value="2"/>
</dbReference>
<dbReference type="Gene3D" id="2.30.38.10">
    <property type="entry name" value="Luciferase, Domain 3"/>
    <property type="match status" value="1"/>
</dbReference>
<dbReference type="Pfam" id="PF00550">
    <property type="entry name" value="PP-binding"/>
    <property type="match status" value="4"/>
</dbReference>
<dbReference type="Gene3D" id="3.30.559.30">
    <property type="entry name" value="Nonribosomal peptide synthetase, condensation domain"/>
    <property type="match status" value="1"/>
</dbReference>
<feature type="domain" description="Carrier" evidence="16">
    <location>
        <begin position="736"/>
        <end position="811"/>
    </location>
</feature>
<dbReference type="InterPro" id="IPR020845">
    <property type="entry name" value="AMP-binding_CS"/>
</dbReference>
<evidence type="ECO:0000256" key="15">
    <source>
        <dbReference type="SAM" id="MobiDB-lite"/>
    </source>
</evidence>
<keyword evidence="3" id="KW-0596">Phosphopantetheine</keyword>
<comment type="function">
    <text evidence="14">Involved in production of the polyketide antibiotic thailandamide.</text>
</comment>
<comment type="caution">
    <text evidence="18">The sequence shown here is derived from an EMBL/GenBank/DDBJ whole genome shotgun (WGS) entry which is preliminary data.</text>
</comment>
<evidence type="ECO:0000256" key="7">
    <source>
        <dbReference type="ARBA" id="ARBA00022679"/>
    </source>
</evidence>
<dbReference type="Pfam" id="PF02801">
    <property type="entry name" value="Ketoacyl-synt_C"/>
    <property type="match status" value="4"/>
</dbReference>
<dbReference type="GO" id="GO:0005737">
    <property type="term" value="C:cytoplasm"/>
    <property type="evidence" value="ECO:0007669"/>
    <property type="project" value="UniProtKB-SubCell"/>
</dbReference>
<dbReference type="CDD" id="cd00833">
    <property type="entry name" value="PKS"/>
    <property type="match status" value="4"/>
</dbReference>
<keyword evidence="4" id="KW-0963">Cytoplasm</keyword>
<dbReference type="InterPro" id="IPR018201">
    <property type="entry name" value="Ketoacyl_synth_AS"/>
</dbReference>
<keyword evidence="5" id="KW-0597">Phosphoprotein</keyword>
<keyword evidence="10" id="KW-0274">FAD</keyword>
<dbReference type="PROSITE" id="PS00012">
    <property type="entry name" value="PHOSPHOPANTETHEINE"/>
    <property type="match status" value="1"/>
</dbReference>
<dbReference type="PROSITE" id="PS52004">
    <property type="entry name" value="KS3_2"/>
    <property type="match status" value="4"/>
</dbReference>
<dbReference type="FunFam" id="3.30.300.30:FF:000010">
    <property type="entry name" value="Enterobactin synthetase component F"/>
    <property type="match status" value="1"/>
</dbReference>
<organism evidence="18 19">
    <name type="scientific">Agrobacterium vitis</name>
    <name type="common">Rhizobium vitis</name>
    <dbReference type="NCBI Taxonomy" id="373"/>
    <lineage>
        <taxon>Bacteria</taxon>
        <taxon>Pseudomonadati</taxon>
        <taxon>Pseudomonadota</taxon>
        <taxon>Alphaproteobacteria</taxon>
        <taxon>Hyphomicrobiales</taxon>
        <taxon>Rhizobiaceae</taxon>
        <taxon>Rhizobium/Agrobacterium group</taxon>
        <taxon>Agrobacterium</taxon>
    </lineage>
</organism>
<evidence type="ECO:0000256" key="13">
    <source>
        <dbReference type="ARBA" id="ARBA00035159"/>
    </source>
</evidence>
<dbReference type="Gene3D" id="3.40.50.980">
    <property type="match status" value="2"/>
</dbReference>
<dbReference type="InterPro" id="IPR000960">
    <property type="entry name" value="Flavin_mOase"/>
</dbReference>
<evidence type="ECO:0000256" key="4">
    <source>
        <dbReference type="ARBA" id="ARBA00022490"/>
    </source>
</evidence>
<dbReference type="InterPro" id="IPR010071">
    <property type="entry name" value="AA_adenyl_dom"/>
</dbReference>
<dbReference type="EMBL" id="WPHR01000028">
    <property type="protein sequence ID" value="MUZ75375.1"/>
    <property type="molecule type" value="Genomic_DNA"/>
</dbReference>
<sequence length="4784" mass="521464">MFDVPTDRPRTSAKKIINYLECRLPLRLSTKIQHFVFTHNISQDVFFLAVLWIYLGRYGSGNSICVNDWVAEGLSEPVITSFRLAVSPATFDKSGLQVIEDTAKLSAKAIEERSLTGKRTDIGEEEVAGQVIFSCPEAGKASMPPEVLRCLPAHELFIEICHEKDEFVLTLGYDSGLFDAASIERMGGHYIHLMGRLLAMPDALSGNYNIVPEDELKTLLHWTNTRTPYPENCCFYDLFVTQAQKEPDRAAIFLGDKMLTYGALEKKSARLAAWLQDQGVGPGVMIGLAVQRSLNMVVGLLGITRAGGAYVPLGPEYPVERLRYMAEDSGVRLILTEAHLVNAVEGWTEESTQIVALDRDWDRIDEEASDKPTKAARPDDLAYVMYTSGSTGKPKGVMIPHRALTNFLMSMTREPGLGPDDRLFAVTTYCFDISGLELYLPLINGAQCHICPESALRDGVKLLAEIRRVKPSFMQATPATWTMLFHAGWANEERMKILCGGEALPDSLKRRFIAVGANVWNMYGPTETTIWSTLHHLGREEPVNIGRPIANTYVYIVDDRLRPVPIGAPGELCIAGDGLAKGYWNRPDITAEKFVDNPFSGSAKLYRTGDLACWRANGTIDYLGRIDHQVKIRGFRIELGEIETRLNSHPEIREAVVVVKTHNETQNLVCYYLSKTGEPLPSARLREHIKTELPDYMVPGLFVHLESLPLTPNGKIDRKALMEREIASANHDTVPPPEWDRERQIWAIWKDILPLGEIGVHDSFFEAGGTSVSAAALVQRLNETFGCEISLATLFSNPTIRQLGDHIAVKPPAIVERQKQTMARKDDDGAIAIIGMAGKFPGAADVDAFWDQIVTGRSSITEVPADRWDWKACYGNPVEYMGKTRITRGGFIDGVGEFDPLFFGIAPREAELMDPQQRLLMTYTWLALENAAIAPSSLSRQKTGVFIAAAQGDYGASIAMEAEDSVYGITSDLTAMIPSRISYALNLRGPSELCETTCSSSLVAVHRAIQSMRLGECGQAIVGGINLLLTPKGFSRYEAMGLLTTGENVQSFQAGASGYLRAEGVGIVVLKPLARAIADGDVIHAVLRGSGVAHGGKGMSLTAPNGEGMTAAMLSAYESAGVDPASIAYIETHGIASPVGDSIEIEALKAGVRGAAERSGHPQPSDAPCFLSCLKPTMGHGEVVSGLAALIKVTMALRNRTIPGLARFTRLHDGISLVGSPFRISRESQSWPAWHDAAGEVLPRRASINSYGFGASAHVILEEYVPSGVEETPASAVTGPQLVILSARSSNRLTVMAENLLAFVENHPDLSLADLAYTLQVSREAMRERLALVATGLDDVKAGLSRFLGKEEGQGLSPLTGSSAQTGTANATDLVEVWRQGDLETLAQAWVSGAEVDWASFERRETVRRLVLPAYPFEQKTYWAVKPEQDAMNVMKSIKTTGGKKRICVVGAGPAGLVMAKSLLEESMEPVVYEAANTLGGVWNLAQEKSSGVYKNTRFQNSADTSFFSDFPPRPGHALFPGVGEVRTYLQDYAEAFGLTRLIHCRSKVISVTEEGGQWRVEVDRDGVREVGTFDGVALCHGRYRHPVIPKLARLDGFQGEVLHSGQYYDNRIFEGKRVLVVGNGVSGMDIAEEASHVARSVYWTMRSLKFVLPRMVGYLPNDFISPANLLMSPDNRAVMERLKSSMPDYEEAYRKSGLFPTLEDFRANPFIHINDNVIFRVAEGAIETFVEDIDHFTPRGCIFKTSGRELRDLDMVVFCTGYDNSKAFDYVRQFSMQDDFAMGLFYRRNPSLVNTYGVQNVGTTGTLPYLEMVARWYAHIMAGQYRLSAEELDCRIDRREIVVAPLSNVIIGLKLGLLPRPEQEFSAFWRVINMPSFPAIYRMRGPHADAQAEATVEKSLARSFIQQGEQDEGLQQVKYRLLAGLGEAALDSLLSRGEISEEDYRQAGAHRADPLVLTWESQFVRPVRKQDVIPEKREAVAQTADASLSETGFVEAIRTLVARTLKLDVSEIALDQNLSNYGFSSVTLTAFSRTVMEEYGLRLAPTAFMEHPTLKALGAFLYRQLPKTETAAKPAQAAEQTVSASLRRVDPVAARPQDHDDIAIVGMGARVPGASSLAEFWQNLVEGKSLVTRIPEERWLWRDHDGDPAEPGRTDCHYGAFIEDVAWFDPQHFNIAPREAALIDPQHRLLMETAWETLETAGYARTALFGRAIGCFIGVERQDYANRLRQMGIPADSHLNTGNSHAMLVNRLAHVFGWKGPVLALDTACSSSFSALHAAIASLRSGEAEMALAGGVNLVLDPDVVVCNRKLGLFTGEDRVRPFDRDASGHFFSDGLGLLLLKPLSAAKRDGDPIHGVIKGMAVRHGGQGVMLTFPNPAAHGEVIGEALTKAGLQPADIDYIEAQGTANPVADAVELKAYHQVFAGRRVPIGTIKGHMGHFAGASGVLAVVKALLSLKNDRLIRVEHFNKLNWEEEEAFSCDILDRDRPWPVKMRAGQPVPRRIGVHNFGFGGVIGHLVLEEYPVASKLERKDVVSQPELIVLSAKKPEQLIAQAERLLRYIDHAEYRVYGLDQPSLADIAYTLQVGREAFAHRLAFIARDMQELLSILRQVVEGRGMIGQCWRGISKAEAGALDRRAVEKARLAELAEAWVAGASIEWSHLPRDQKPARSVLPALVFNRQRYWIYASPASTPSRQSAATAMPEEVRGMIPTLNGTGTMTKQLLACSEAFVDYAAHCEGEVLDLGCAYGAASLAALQRGARVVAVDMDPRHLEIVEQQVTGEVRQRLVTQTGMLPGLDYADKRFAAIHAGRVLHFLSPEDLRETFAQMYRWLKPGGKLFVTCDTPYFPHWAAKLEEYEAAKADGDLWPGYIPDLEDFLARHAGGEGHAREVALRAQEGLKGVPRINLTDPDILRREAAAAGFAVEKADFEGLAVEVKGRKISDGFEHVALIAARPVTAGEKRPIPAALNVHTAFGKTEPLAARPKAETVMNTIRPLLAEELGMTAEDIDAETKFFDLGLTSAMAVSWMSAVNAAYGLAIPAARLFSYPSLKELTAYLVDRIAENAVPAPALEDQPPAAARSVFAAVATRHAKPAPRSSEPVQIAVIGLSCRFPKAKNKEEFWEAIRSGRDCISEVPDHRWSMATYYDADPQAPGKTDCRYMGLLDDAQCFDPMFFRISPLEARHMDPQQRLFLEEAWSCLEDAGYATEALSGTRCGVFAGYGNYGQDQMASANNGQRFIGASPSILAARIAYLLNLQGPCLTIDTACSASLVAVAQACNGLVLGDCDMALAGGVSVLTGPAIHIMASKAGMLSRDGRCYALDQRANGFVPSEGVGIVALKRLADAERDGDHIYGVLKGWGVNQDGSTNGITAPNQQAQTRLEREVYERFGIDPASLDYVELHGTGTKLGDPIEVAALIETFRPLTEEHGFCALGSVKSNIGHSLAAAGIAGLAKMLLALKARQLPPTLHVQQLNGHIRLEQTPFYVNSTVKPWLYQPGRPRRAAVSSFGYSGTNAHVVVEAYEPTPIETAAASGPHAIVLSARNRAQLTAMAERLKAHVETHPDLDLADLAYTLQTGRMAMEDRLGFVAASRADLLEKIAAFLSAKPLSALNLGTAGQKQDLLTFFSDDEDLGATVETWMRKYKHDKLLALWVRGLSIDWQRFYQGGPAPRRISLPTYPFARERYWDHMPLPAVAAAARDTEQVPASRLSSLNGNQRFLSKQWQPARIEPSQPCAGCVLILACRETQPLAEAVKALLPEGEIVLIETARADTLPTDVDGVIDLIGCGRERHDGLQWLTLLQRLLADRSRPERLLLGVSQGLEAFGQAVVNMAGATRAALYRLLQSEYPSLQSRHMDADPALSGVELARQIVADHALRDGNAEVCYRQGNRYRAVLTETAPPALRNEPVFSGEGPVWITGGTRGLGLLTATHLVRRHGVRRLILSGQNALPPRGEWQSAMAARHPRASDMAAIAALEAEGAEVMVLNVPLSDEAAIRTALAAVNRQMGPVSGLVHCAGRMDFDTPAFLRKSIDGVEQVLQPKTSGLDRLLAALADEPLRLVLLFSSVAGIIPGFGAGQSDYAMANAYLDYVAASRTDLPILSLQWPLWGQSDKGDFKSAAYERSGFLRHSHDEGLALLDLALAHQWGPVVLPAMVDPARFQPERLLMRSSSPAKPRAVENTSAPLPVRQTPSPAAVRDWLAALVAAELEISREKISTSGEFHEYGVDSILLAQITRAIGKALSVSIDPSAPFDHSSIDALAGWLLAGHGEALVLALAGTGDPEALVMPSPADQKPPANLSTQPQPVPVRAAPGSTDIAVIGMACRFPGAPDLEAYWNLLASGRSAISPVPPERFGYATAFSAGLLESINRFDPDFFRISENDARLMDPQALVVLEETLMLFSHAGYSLEEMRGSATGVYLGARSRIQDADRIVQLAHSPVAVWGQNYLAANISHFFDLRGSSLVIDTACSSALVAMQAAIDGLNRGETRFAVVGGVNLLTDDLPHRLFKQRQLLSPGQSFHIFDRRASGVVLGEGAGLVLLKTRVDAERDGDRILAVIKGIAVNNDGRTAGPTTPSVQAQKAVMQMALHKSGLGAEDIGFIEVNGSGSEVTDLLELKAMEAIYRASSRTPCALGSVKPNIGHPLCAEGIAGFIKLALMLSRGAYVPFLSGQQAMSHYAMESSPFFFPREHSAWNISRRVAALSSFADGGTNAHLILEEGAQGQDTRRQPVTPPSLNRRDLHKDGLYLPPPSSAMNWWESVSHTQTASGASARTRENALSCALMTE</sequence>
<keyword evidence="8" id="KW-0479">Metal-binding</keyword>
<dbReference type="SUPFAM" id="SSF53335">
    <property type="entry name" value="S-adenosyl-L-methionine-dependent methyltransferases"/>
    <property type="match status" value="1"/>
</dbReference>
<dbReference type="CDD" id="cd12116">
    <property type="entry name" value="A_NRPS_Ta1_like"/>
    <property type="match status" value="1"/>
</dbReference>
<name>A0A6L6VKS3_AGRVI</name>
<dbReference type="SUPFAM" id="SSF56801">
    <property type="entry name" value="Acetyl-CoA synthetase-like"/>
    <property type="match status" value="1"/>
</dbReference>
<dbReference type="Gene3D" id="1.10.1200.10">
    <property type="entry name" value="ACP-like"/>
    <property type="match status" value="4"/>
</dbReference>
<dbReference type="InterPro" id="IPR006162">
    <property type="entry name" value="Ppantetheine_attach_site"/>
</dbReference>
<dbReference type="FunFam" id="3.40.47.10:FF:000019">
    <property type="entry name" value="Polyketide synthase type I"/>
    <property type="match status" value="1"/>
</dbReference>
<dbReference type="PRINTS" id="PR00370">
    <property type="entry name" value="FMOXYGENASE"/>
</dbReference>
<dbReference type="InterPro" id="IPR041698">
    <property type="entry name" value="Methyltransf_25"/>
</dbReference>
<dbReference type="Gene3D" id="3.40.50.720">
    <property type="entry name" value="NAD(P)-binding Rossmann-like Domain"/>
    <property type="match status" value="1"/>
</dbReference>
<evidence type="ECO:0000256" key="6">
    <source>
        <dbReference type="ARBA" id="ARBA00022630"/>
    </source>
</evidence>
<protein>
    <recommendedName>
        <fullName evidence="13">Trimethylamine monooxygenase</fullName>
    </recommendedName>
</protein>
<keyword evidence="7" id="KW-0808">Transferase</keyword>
<dbReference type="CDD" id="cd02440">
    <property type="entry name" value="AdoMet_MTases"/>
    <property type="match status" value="1"/>
</dbReference>
<evidence type="ECO:0000256" key="11">
    <source>
        <dbReference type="ARBA" id="ARBA00023002"/>
    </source>
</evidence>
<dbReference type="SMART" id="SM01294">
    <property type="entry name" value="PKS_PP_betabranch"/>
    <property type="match status" value="3"/>
</dbReference>
<dbReference type="InterPro" id="IPR009081">
    <property type="entry name" value="PP-bd_ACP"/>
</dbReference>
<dbReference type="CDD" id="cd08953">
    <property type="entry name" value="KR_2_SDR_x"/>
    <property type="match status" value="1"/>
</dbReference>
<feature type="domain" description="Ketosynthase family 3 (KS3)" evidence="17">
    <location>
        <begin position="3100"/>
        <end position="3521"/>
    </location>
</feature>
<evidence type="ECO:0000256" key="1">
    <source>
        <dbReference type="ARBA" id="ARBA00004496"/>
    </source>
</evidence>
<feature type="region of interest" description="Disordered" evidence="15">
    <location>
        <begin position="4717"/>
        <end position="4742"/>
    </location>
</feature>
<dbReference type="GO" id="GO:0005886">
    <property type="term" value="C:plasma membrane"/>
    <property type="evidence" value="ECO:0007669"/>
    <property type="project" value="TreeGrafter"/>
</dbReference>
<dbReference type="Gene3D" id="3.30.300.30">
    <property type="match status" value="1"/>
</dbReference>
<evidence type="ECO:0000256" key="12">
    <source>
        <dbReference type="ARBA" id="ARBA00023054"/>
    </source>
</evidence>
<dbReference type="InterPro" id="IPR020946">
    <property type="entry name" value="Flavin_mOase-like"/>
</dbReference>
<dbReference type="SMART" id="SM00823">
    <property type="entry name" value="PKS_PP"/>
    <property type="match status" value="4"/>
</dbReference>
<dbReference type="GO" id="GO:0044550">
    <property type="term" value="P:secondary metabolite biosynthetic process"/>
    <property type="evidence" value="ECO:0007669"/>
    <property type="project" value="UniProtKB-ARBA"/>
</dbReference>
<dbReference type="SMART" id="SM00825">
    <property type="entry name" value="PKS_KS"/>
    <property type="match status" value="4"/>
</dbReference>
<comment type="pathway">
    <text evidence="2">Antibiotic biosynthesis.</text>
</comment>
<keyword evidence="9" id="KW-0677">Repeat</keyword>
<dbReference type="InterPro" id="IPR014031">
    <property type="entry name" value="Ketoacyl_synth_C"/>
</dbReference>
<evidence type="ECO:0000313" key="18">
    <source>
        <dbReference type="EMBL" id="MUZ75375.1"/>
    </source>
</evidence>
<feature type="region of interest" description="Disordered" evidence="15">
    <location>
        <begin position="4170"/>
        <end position="4189"/>
    </location>
</feature>
<dbReference type="Gene3D" id="3.50.50.60">
    <property type="entry name" value="FAD/NAD(P)-binding domain"/>
    <property type="match status" value="1"/>
</dbReference>
<keyword evidence="11" id="KW-0560">Oxidoreductase</keyword>
<dbReference type="GO" id="GO:0004312">
    <property type="term" value="F:fatty acid synthase activity"/>
    <property type="evidence" value="ECO:0007669"/>
    <property type="project" value="TreeGrafter"/>
</dbReference>
<dbReference type="GO" id="GO:0004499">
    <property type="term" value="F:N,N-dimethylaniline monooxygenase activity"/>
    <property type="evidence" value="ECO:0007669"/>
    <property type="project" value="InterPro"/>
</dbReference>
<dbReference type="InterPro" id="IPR054514">
    <property type="entry name" value="RhiE-like_linker"/>
</dbReference>
<dbReference type="InterPro" id="IPR045851">
    <property type="entry name" value="AMP-bd_C_sf"/>
</dbReference>
<dbReference type="InterPro" id="IPR050091">
    <property type="entry name" value="PKS_NRPS_Biosynth_Enz"/>
</dbReference>
<dbReference type="SMART" id="SM00822">
    <property type="entry name" value="PKS_KR"/>
    <property type="match status" value="1"/>
</dbReference>
<dbReference type="InterPro" id="IPR000873">
    <property type="entry name" value="AMP-dep_synth/lig_dom"/>
</dbReference>
<feature type="domain" description="Carrier" evidence="16">
    <location>
        <begin position="4193"/>
        <end position="4267"/>
    </location>
</feature>
<dbReference type="GO" id="GO:0050660">
    <property type="term" value="F:flavin adenine dinucleotide binding"/>
    <property type="evidence" value="ECO:0007669"/>
    <property type="project" value="InterPro"/>
</dbReference>
<dbReference type="PROSITE" id="PS00455">
    <property type="entry name" value="AMP_BINDING"/>
    <property type="match status" value="1"/>
</dbReference>
<dbReference type="PROSITE" id="PS50075">
    <property type="entry name" value="CARRIER"/>
    <property type="match status" value="4"/>
</dbReference>
<dbReference type="GO" id="GO:0031177">
    <property type="term" value="F:phosphopantetheine binding"/>
    <property type="evidence" value="ECO:0007669"/>
    <property type="project" value="InterPro"/>
</dbReference>
<dbReference type="FunFam" id="3.40.50.980:FF:000001">
    <property type="entry name" value="Non-ribosomal peptide synthetase"/>
    <property type="match status" value="1"/>
</dbReference>
<feature type="domain" description="Ketosynthase family 3 (KS3)" evidence="17">
    <location>
        <begin position="2100"/>
        <end position="2522"/>
    </location>
</feature>
<evidence type="ECO:0000259" key="16">
    <source>
        <dbReference type="PROSITE" id="PS50075"/>
    </source>
</evidence>
<dbReference type="FunFam" id="2.30.38.10:FF:000001">
    <property type="entry name" value="Non-ribosomal peptide synthetase PvdI"/>
    <property type="match status" value="1"/>
</dbReference>
<dbReference type="InterPro" id="IPR029063">
    <property type="entry name" value="SAM-dependent_MTases_sf"/>
</dbReference>
<dbReference type="Pfam" id="PF22336">
    <property type="entry name" value="RhiE-like_linker"/>
    <property type="match status" value="3"/>
</dbReference>
<dbReference type="Pfam" id="PF00743">
    <property type="entry name" value="FMO-like"/>
    <property type="match status" value="1"/>
</dbReference>
<dbReference type="SUPFAM" id="SSF47336">
    <property type="entry name" value="ACP-like"/>
    <property type="match status" value="4"/>
</dbReference>
<comment type="subcellular location">
    <subcellularLocation>
        <location evidence="1">Cytoplasm</location>
    </subcellularLocation>
</comment>
<accession>A0A6L6VKS3</accession>
<dbReference type="FunFam" id="3.40.50.12780:FF:000012">
    <property type="entry name" value="Non-ribosomal peptide synthetase"/>
    <property type="match status" value="1"/>
</dbReference>
<evidence type="ECO:0000256" key="5">
    <source>
        <dbReference type="ARBA" id="ARBA00022553"/>
    </source>
</evidence>
<dbReference type="InterPro" id="IPR057326">
    <property type="entry name" value="KR_dom"/>
</dbReference>
<dbReference type="Gene3D" id="3.40.50.150">
    <property type="entry name" value="Vaccinia Virus protein VP39"/>
    <property type="match status" value="1"/>
</dbReference>
<dbReference type="NCBIfam" id="TIGR01733">
    <property type="entry name" value="AA-adenyl-dom"/>
    <property type="match status" value="1"/>
</dbReference>
<dbReference type="InterPro" id="IPR036188">
    <property type="entry name" value="FAD/NAD-bd_sf"/>
</dbReference>
<evidence type="ECO:0000256" key="2">
    <source>
        <dbReference type="ARBA" id="ARBA00004792"/>
    </source>
</evidence>
<dbReference type="SUPFAM" id="SSF52777">
    <property type="entry name" value="CoA-dependent acyltransferases"/>
    <property type="match status" value="1"/>
</dbReference>
<feature type="domain" description="Ketosynthase family 3 (KS3)" evidence="17">
    <location>
        <begin position="4313"/>
        <end position="4717"/>
    </location>
</feature>
<evidence type="ECO:0000259" key="17">
    <source>
        <dbReference type="PROSITE" id="PS52004"/>
    </source>
</evidence>
<dbReference type="GO" id="GO:0071770">
    <property type="term" value="P:DIM/DIP cell wall layer assembly"/>
    <property type="evidence" value="ECO:0007669"/>
    <property type="project" value="TreeGrafter"/>
</dbReference>
<feature type="domain" description="Carrier" evidence="16">
    <location>
        <begin position="1992"/>
        <end position="2066"/>
    </location>
</feature>
<keyword evidence="6" id="KW-0285">Flavoprotein</keyword>
<dbReference type="PROSITE" id="PS00606">
    <property type="entry name" value="KS3_1"/>
    <property type="match status" value="3"/>
</dbReference>
<evidence type="ECO:0000256" key="10">
    <source>
        <dbReference type="ARBA" id="ARBA00022827"/>
    </source>
</evidence>
<dbReference type="InterPro" id="IPR020806">
    <property type="entry name" value="PKS_PP-bd"/>
</dbReference>
<dbReference type="InterPro" id="IPR036291">
    <property type="entry name" value="NAD(P)-bd_dom_sf"/>
</dbReference>
<dbReference type="PANTHER" id="PTHR43775">
    <property type="entry name" value="FATTY ACID SYNTHASE"/>
    <property type="match status" value="1"/>
</dbReference>
<feature type="domain" description="Ketosynthase family 3 (KS3)" evidence="17">
    <location>
        <begin position="828"/>
        <end position="1264"/>
    </location>
</feature>
<dbReference type="InterPro" id="IPR013968">
    <property type="entry name" value="PKS_KR"/>
</dbReference>
<dbReference type="InterPro" id="IPR036736">
    <property type="entry name" value="ACP-like_sf"/>
</dbReference>
<dbReference type="Pfam" id="PF08659">
    <property type="entry name" value="KR"/>
    <property type="match status" value="1"/>
</dbReference>
<evidence type="ECO:0000256" key="14">
    <source>
        <dbReference type="ARBA" id="ARBA00054155"/>
    </source>
</evidence>
<evidence type="ECO:0000256" key="8">
    <source>
        <dbReference type="ARBA" id="ARBA00022723"/>
    </source>
</evidence>
<keyword evidence="12" id="KW-0175">Coiled coil</keyword>
<gene>
    <name evidence="18" type="ORF">GOZ90_22045</name>
</gene>
<dbReference type="RefSeq" id="WP_156616104.1">
    <property type="nucleotide sequence ID" value="NZ_WPHR01000028.1"/>
</dbReference>
<evidence type="ECO:0000256" key="9">
    <source>
        <dbReference type="ARBA" id="ARBA00022737"/>
    </source>
</evidence>
<dbReference type="GO" id="GO:0006633">
    <property type="term" value="P:fatty acid biosynthetic process"/>
    <property type="evidence" value="ECO:0007669"/>
    <property type="project" value="InterPro"/>
</dbReference>
<feature type="domain" description="Carrier" evidence="16">
    <location>
        <begin position="2987"/>
        <end position="3061"/>
    </location>
</feature>
<dbReference type="Pfam" id="PF13649">
    <property type="entry name" value="Methyltransf_25"/>
    <property type="match status" value="1"/>
</dbReference>
<dbReference type="GO" id="GO:0043041">
    <property type="term" value="P:amino acid activation for nonribosomal peptide biosynthetic process"/>
    <property type="evidence" value="ECO:0007669"/>
    <property type="project" value="UniProtKB-ARBA"/>
</dbReference>
<dbReference type="Pfam" id="PF13193">
    <property type="entry name" value="AMP-binding_C"/>
    <property type="match status" value="1"/>
</dbReference>
<evidence type="ECO:0000256" key="3">
    <source>
        <dbReference type="ARBA" id="ARBA00022450"/>
    </source>
</evidence>
<dbReference type="Gene3D" id="3.40.47.10">
    <property type="match status" value="4"/>
</dbReference>
<dbReference type="SUPFAM" id="SSF51905">
    <property type="entry name" value="FAD/NAD(P)-binding domain"/>
    <property type="match status" value="1"/>
</dbReference>
<dbReference type="Pfam" id="PF00109">
    <property type="entry name" value="ketoacyl-synt"/>
    <property type="match status" value="4"/>
</dbReference>
<dbReference type="PANTHER" id="PTHR43775:SF37">
    <property type="entry name" value="SI:DKEY-61P9.11"/>
    <property type="match status" value="1"/>
</dbReference>
<proteinExistence type="predicted"/>
<dbReference type="GO" id="GO:0050661">
    <property type="term" value="F:NADP binding"/>
    <property type="evidence" value="ECO:0007669"/>
    <property type="project" value="InterPro"/>
</dbReference>
<dbReference type="Proteomes" id="UP000477951">
    <property type="component" value="Unassembled WGS sequence"/>
</dbReference>
<dbReference type="InterPro" id="IPR016039">
    <property type="entry name" value="Thiolase-like"/>
</dbReference>
<dbReference type="Pfam" id="PF00501">
    <property type="entry name" value="AMP-binding"/>
    <property type="match status" value="1"/>
</dbReference>
<dbReference type="Gene3D" id="1.10.1240.100">
    <property type="match status" value="3"/>
</dbReference>
<dbReference type="InterPro" id="IPR020841">
    <property type="entry name" value="PKS_Beta-ketoAc_synthase_dom"/>
</dbReference>
<feature type="region of interest" description="Disordered" evidence="15">
    <location>
        <begin position="4287"/>
        <end position="4307"/>
    </location>
</feature>